<dbReference type="Proteomes" id="UP001430953">
    <property type="component" value="Unassembled WGS sequence"/>
</dbReference>
<reference evidence="1 2" key="1">
    <citation type="submission" date="2023-03" db="EMBL/GenBank/DDBJ databases">
        <title>High recombination rates correlate with genetic variation in Cardiocondyla obscurior ants.</title>
        <authorList>
            <person name="Errbii M."/>
        </authorList>
    </citation>
    <scope>NUCLEOTIDE SEQUENCE [LARGE SCALE GENOMIC DNA]</scope>
    <source>
        <strain evidence="1">Alpha-2009</strain>
        <tissue evidence="1">Whole body</tissue>
    </source>
</reference>
<evidence type="ECO:0000313" key="2">
    <source>
        <dbReference type="Proteomes" id="UP001430953"/>
    </source>
</evidence>
<organism evidence="1 2">
    <name type="scientific">Cardiocondyla obscurior</name>
    <dbReference type="NCBI Taxonomy" id="286306"/>
    <lineage>
        <taxon>Eukaryota</taxon>
        <taxon>Metazoa</taxon>
        <taxon>Ecdysozoa</taxon>
        <taxon>Arthropoda</taxon>
        <taxon>Hexapoda</taxon>
        <taxon>Insecta</taxon>
        <taxon>Pterygota</taxon>
        <taxon>Neoptera</taxon>
        <taxon>Endopterygota</taxon>
        <taxon>Hymenoptera</taxon>
        <taxon>Apocrita</taxon>
        <taxon>Aculeata</taxon>
        <taxon>Formicoidea</taxon>
        <taxon>Formicidae</taxon>
        <taxon>Myrmicinae</taxon>
        <taxon>Cardiocondyla</taxon>
    </lineage>
</organism>
<comment type="caution">
    <text evidence="1">The sequence shown here is derived from an EMBL/GenBank/DDBJ whole genome shotgun (WGS) entry which is preliminary data.</text>
</comment>
<evidence type="ECO:0000313" key="1">
    <source>
        <dbReference type="EMBL" id="KAL0111442.1"/>
    </source>
</evidence>
<accession>A0AAW2FB61</accession>
<gene>
    <name evidence="1" type="ORF">PUN28_012973</name>
</gene>
<protein>
    <submittedName>
        <fullName evidence="1">Uncharacterized protein</fullName>
    </submittedName>
</protein>
<name>A0AAW2FB61_9HYME</name>
<sequence length="134" mass="15967">MESVSVRTIEISMHCKYKKRIRAKEILKNENSNPKKTMRRLPQPEALLKFKFDLLKFAIYNRIPHNRRTHRRSLLGHSRRHNRLLFPLIVCLGVLRISFTTCSDSNVIKQKPFLWFFVLSNGISTSTIWKRNMQ</sequence>
<proteinExistence type="predicted"/>
<keyword evidence="2" id="KW-1185">Reference proteome</keyword>
<dbReference type="AlphaFoldDB" id="A0AAW2FB61"/>
<dbReference type="EMBL" id="JADYXP020000013">
    <property type="protein sequence ID" value="KAL0111442.1"/>
    <property type="molecule type" value="Genomic_DNA"/>
</dbReference>